<evidence type="ECO:0000256" key="4">
    <source>
        <dbReference type="ARBA" id="ARBA00022532"/>
    </source>
</evidence>
<dbReference type="FunFam" id="1.10.40.30:FF:000002">
    <property type="entry name" value="Fumarate hydratase class II"/>
    <property type="match status" value="1"/>
</dbReference>
<dbReference type="GO" id="GO:0008797">
    <property type="term" value="F:aspartate ammonia-lyase activity"/>
    <property type="evidence" value="ECO:0007669"/>
    <property type="project" value="UniProtKB-EC"/>
</dbReference>
<dbReference type="Gene3D" id="1.20.200.10">
    <property type="entry name" value="Fumarase/aspartase (Central domain)"/>
    <property type="match status" value="1"/>
</dbReference>
<accession>E6SHA0</accession>
<dbReference type="FunFam" id="1.20.200.10:FF:000001">
    <property type="entry name" value="Fumarate hydratase, mitochondrial"/>
    <property type="match status" value="1"/>
</dbReference>
<dbReference type="AlphaFoldDB" id="E6SHA0"/>
<keyword evidence="3 7" id="KW-0963">Cytoplasm</keyword>
<evidence type="ECO:0000256" key="5">
    <source>
        <dbReference type="ARBA" id="ARBA00022605"/>
    </source>
</evidence>
<feature type="binding site" evidence="7">
    <location>
        <begin position="100"/>
        <end position="102"/>
    </location>
    <ligand>
        <name>substrate</name>
    </ligand>
</feature>
<dbReference type="SUPFAM" id="SSF48557">
    <property type="entry name" value="L-aspartase-like"/>
    <property type="match status" value="1"/>
</dbReference>
<gene>
    <name evidence="7" type="primary">fumC</name>
    <name evidence="10" type="ordered locus">Tmar_1655</name>
</gene>
<dbReference type="PANTHER" id="PTHR11444:SF22">
    <property type="entry name" value="FUMARATE HYDRATASE CLASS II"/>
    <property type="match status" value="1"/>
</dbReference>
<dbReference type="InterPro" id="IPR018951">
    <property type="entry name" value="Fumarase_C_C"/>
</dbReference>
<dbReference type="GO" id="GO:0004333">
    <property type="term" value="F:fumarate hydratase activity"/>
    <property type="evidence" value="ECO:0007669"/>
    <property type="project" value="UniProtKB-UniRule"/>
</dbReference>
<comment type="catalytic activity">
    <reaction evidence="1">
        <text>L-aspartate = fumarate + NH4(+)</text>
        <dbReference type="Rhea" id="RHEA:16601"/>
        <dbReference type="ChEBI" id="CHEBI:28938"/>
        <dbReference type="ChEBI" id="CHEBI:29806"/>
        <dbReference type="ChEBI" id="CHEBI:29991"/>
        <dbReference type="EC" id="4.3.1.1"/>
    </reaction>
</comment>
<evidence type="ECO:0000256" key="3">
    <source>
        <dbReference type="ARBA" id="ARBA00022490"/>
    </source>
</evidence>
<dbReference type="Pfam" id="PF10415">
    <property type="entry name" value="FumaraseC_C"/>
    <property type="match status" value="1"/>
</dbReference>
<feature type="binding site" evidence="7">
    <location>
        <position position="320"/>
    </location>
    <ligand>
        <name>substrate</name>
    </ligand>
</feature>
<evidence type="ECO:0000256" key="1">
    <source>
        <dbReference type="ARBA" id="ARBA00001494"/>
    </source>
</evidence>
<dbReference type="KEGG" id="tmr:Tmar_1655"/>
<evidence type="ECO:0000259" key="8">
    <source>
        <dbReference type="Pfam" id="PF00206"/>
    </source>
</evidence>
<comment type="subunit">
    <text evidence="7">Homotetramer.</text>
</comment>
<dbReference type="GO" id="GO:0008652">
    <property type="term" value="P:amino acid biosynthetic process"/>
    <property type="evidence" value="ECO:0007669"/>
    <property type="project" value="UniProtKB-KW"/>
</dbReference>
<feature type="binding site" description="in site B" evidence="7">
    <location>
        <begin position="130"/>
        <end position="133"/>
    </location>
    <ligand>
        <name>substrate</name>
    </ligand>
</feature>
<comment type="function">
    <text evidence="7">Involved in the TCA cycle. Catalyzes the stereospecific interconversion of fumarate to L-malate.</text>
</comment>
<evidence type="ECO:0000256" key="2">
    <source>
        <dbReference type="ARBA" id="ARBA00009084"/>
    </source>
</evidence>
<dbReference type="InterPro" id="IPR022761">
    <property type="entry name" value="Fumarate_lyase_N"/>
</dbReference>
<feature type="site" description="Important for catalytic activity" evidence="7">
    <location>
        <position position="332"/>
    </location>
</feature>
<dbReference type="PRINTS" id="PR00149">
    <property type="entry name" value="FUMRATELYASE"/>
</dbReference>
<protein>
    <recommendedName>
        <fullName evidence="7">Fumarate hydratase class II</fullName>
        <shortName evidence="7">Fumarase C</shortName>
        <ecNumber evidence="7">4.2.1.2</ecNumber>
    </recommendedName>
    <alternativeName>
        <fullName evidence="7">Aerobic fumarase</fullName>
    </alternativeName>
    <alternativeName>
        <fullName evidence="7">Iron-independent fumarase</fullName>
    </alternativeName>
</protein>
<comment type="miscellaneous">
    <text evidence="7">There are 2 substrate-binding sites: the catalytic A site, and the non-catalytic B site that may play a role in the transfer of substrate or product between the active site and the solvent. Alternatively, the B site may bind allosteric effectors.</text>
</comment>
<proteinExistence type="inferred from homology"/>
<evidence type="ECO:0000259" key="9">
    <source>
        <dbReference type="Pfam" id="PF10415"/>
    </source>
</evidence>
<evidence type="ECO:0000313" key="10">
    <source>
        <dbReference type="EMBL" id="ADU51764.1"/>
    </source>
</evidence>
<dbReference type="GO" id="GO:0006099">
    <property type="term" value="P:tricarboxylic acid cycle"/>
    <property type="evidence" value="ECO:0007669"/>
    <property type="project" value="UniProtKB-UniRule"/>
</dbReference>
<dbReference type="EMBL" id="CP002344">
    <property type="protein sequence ID" value="ADU51764.1"/>
    <property type="molecule type" value="Genomic_DNA"/>
</dbReference>
<dbReference type="NCBIfam" id="NF008909">
    <property type="entry name" value="PRK12273.1"/>
    <property type="match status" value="1"/>
</dbReference>
<dbReference type="PRINTS" id="PR00145">
    <property type="entry name" value="ARGSUCLYASE"/>
</dbReference>
<dbReference type="HAMAP" id="MF_00743">
    <property type="entry name" value="FumaraseC"/>
    <property type="match status" value="1"/>
</dbReference>
<keyword evidence="6 7" id="KW-0456">Lyase</keyword>
<dbReference type="PANTHER" id="PTHR11444">
    <property type="entry name" value="ASPARTATEAMMONIA/ARGININOSUCCINATE/ADENYLOSUCCINATE LYASE"/>
    <property type="match status" value="1"/>
</dbReference>
<comment type="subcellular location">
    <subcellularLocation>
        <location evidence="7">Cytoplasm</location>
    </subcellularLocation>
</comment>
<dbReference type="InterPro" id="IPR020557">
    <property type="entry name" value="Fumarate_lyase_CS"/>
</dbReference>
<feature type="domain" description="Fumarase C C-terminal" evidence="9">
    <location>
        <begin position="409"/>
        <end position="462"/>
    </location>
</feature>
<dbReference type="UniPathway" id="UPA00223">
    <property type="reaction ID" value="UER01007"/>
</dbReference>
<feature type="binding site" evidence="7">
    <location>
        <begin position="325"/>
        <end position="327"/>
    </location>
    <ligand>
        <name>substrate</name>
    </ligand>
</feature>
<dbReference type="Gene3D" id="1.10.275.10">
    <property type="entry name" value="Fumarase/aspartase (N-terminal domain)"/>
    <property type="match status" value="1"/>
</dbReference>
<reference evidence="11" key="2">
    <citation type="journal article" date="2010" name="Stand. Genomic Sci.">
        <title>Complete genome sequence of Thermaerobacter marianensis type strain (7p75aT).</title>
        <authorList>
            <person name="Han C."/>
            <person name="Gu W."/>
            <person name="Zhang X."/>
            <person name="Lapidus A."/>
            <person name="Nolan M."/>
            <person name="Copeland A."/>
            <person name="Lucas S."/>
            <person name="Glavina Del Rio T."/>
            <person name="Tice H."/>
            <person name="Cheng J."/>
            <person name="Tapia R."/>
            <person name="Goodwin L."/>
            <person name="Pitluck S."/>
            <person name="Pagani I."/>
            <person name="Ivanova N."/>
            <person name="Mavromatis K."/>
            <person name="Mikhailova N."/>
            <person name="Pati A."/>
            <person name="Chen A."/>
            <person name="Palaniappan K."/>
            <person name="Land M."/>
            <person name="Hauser L."/>
            <person name="Chang Y."/>
            <person name="Jeffries C."/>
            <person name="Schneider S."/>
            <person name="Rohde M."/>
            <person name="Goker M."/>
            <person name="Pukall R."/>
            <person name="Woyke T."/>
            <person name="Bristow J."/>
            <person name="Eisen J."/>
            <person name="Markowitz V."/>
            <person name="Hugenholtz P."/>
            <person name="Kyrpides N."/>
            <person name="Klenk H."/>
            <person name="Detter J."/>
        </authorList>
    </citation>
    <scope>NUCLEOTIDE SEQUENCE [LARGE SCALE GENOMIC DNA]</scope>
    <source>
        <strain evidence="11">ATCC 700841 / DSM 12885 / JCM 10246 / 7p75a</strain>
    </source>
</reference>
<feature type="binding site" evidence="7">
    <location>
        <position position="188"/>
    </location>
    <ligand>
        <name>substrate</name>
    </ligand>
</feature>
<evidence type="ECO:0000313" key="11">
    <source>
        <dbReference type="Proteomes" id="UP000008915"/>
    </source>
</evidence>
<dbReference type="eggNOG" id="COG0114">
    <property type="taxonomic scope" value="Bacteria"/>
</dbReference>
<dbReference type="HOGENOM" id="CLU_021594_4_1_9"/>
<dbReference type="CDD" id="cd01362">
    <property type="entry name" value="Fumarase_classII"/>
    <property type="match status" value="1"/>
</dbReference>
<dbReference type="Gene3D" id="1.10.40.30">
    <property type="entry name" value="Fumarase/aspartase (C-terminal domain)"/>
    <property type="match status" value="1"/>
</dbReference>
<dbReference type="InterPro" id="IPR008948">
    <property type="entry name" value="L-Aspartase-like"/>
</dbReference>
<evidence type="ECO:0000256" key="7">
    <source>
        <dbReference type="HAMAP-Rule" id="MF_00743"/>
    </source>
</evidence>
<evidence type="ECO:0000256" key="6">
    <source>
        <dbReference type="ARBA" id="ARBA00023239"/>
    </source>
</evidence>
<dbReference type="RefSeq" id="WP_013496065.1">
    <property type="nucleotide sequence ID" value="NC_014831.1"/>
</dbReference>
<dbReference type="InterPro" id="IPR000362">
    <property type="entry name" value="Fumarate_lyase_fam"/>
</dbReference>
<feature type="active site" description="Proton donor/acceptor" evidence="7">
    <location>
        <position position="189"/>
    </location>
</feature>
<dbReference type="EC" id="4.2.1.2" evidence="7"/>
<dbReference type="Pfam" id="PF00206">
    <property type="entry name" value="Lyase_1"/>
    <property type="match status" value="1"/>
</dbReference>
<dbReference type="InterPro" id="IPR005677">
    <property type="entry name" value="Fum_hydII"/>
</dbReference>
<dbReference type="PROSITE" id="PS00163">
    <property type="entry name" value="FUMARATE_LYASES"/>
    <property type="match status" value="1"/>
</dbReference>
<comment type="pathway">
    <text evidence="7">Carbohydrate metabolism; tricarboxylic acid cycle; (S)-malate from fumarate: step 1/1.</text>
</comment>
<feature type="binding site" evidence="7">
    <location>
        <begin position="140"/>
        <end position="142"/>
    </location>
    <ligand>
        <name>substrate</name>
    </ligand>
</feature>
<organism evidence="10 11">
    <name type="scientific">Thermaerobacter marianensis (strain ATCC 700841 / DSM 12885 / JCM 10246 / 7p75a)</name>
    <dbReference type="NCBI Taxonomy" id="644966"/>
    <lineage>
        <taxon>Bacteria</taxon>
        <taxon>Bacillati</taxon>
        <taxon>Bacillota</taxon>
        <taxon>Clostridia</taxon>
        <taxon>Eubacteriales</taxon>
        <taxon>Clostridiales Family XVII. Incertae Sedis</taxon>
        <taxon>Thermaerobacter</taxon>
    </lineage>
</organism>
<feature type="active site" evidence="7">
    <location>
        <position position="319"/>
    </location>
</feature>
<dbReference type="FunFam" id="1.10.275.10:FF:000001">
    <property type="entry name" value="Fumarate hydratase, mitochondrial"/>
    <property type="match status" value="1"/>
</dbReference>
<dbReference type="STRING" id="644966.Tmar_1655"/>
<feature type="domain" description="Fumarate lyase N-terminal" evidence="8">
    <location>
        <begin position="14"/>
        <end position="343"/>
    </location>
</feature>
<comment type="similarity">
    <text evidence="2 7">Belongs to the class-II fumarase/aspartase family. Fumarase subfamily.</text>
</comment>
<dbReference type="Proteomes" id="UP000008915">
    <property type="component" value="Chromosome"/>
</dbReference>
<name>E6SHA0_THEM7</name>
<dbReference type="InterPro" id="IPR024083">
    <property type="entry name" value="Fumarase/histidase_N"/>
</dbReference>
<dbReference type="OrthoDB" id="9802809at2"/>
<reference evidence="10 11" key="1">
    <citation type="journal article" date="2010" name="Stand. Genomic Sci.">
        <title>Complete genome sequence of Thermaerobacter marianensis type strain (7p75a).</title>
        <authorList>
            <person name="Han C."/>
            <person name="Gu W."/>
            <person name="Zhang X."/>
            <person name="Lapidus A."/>
            <person name="Nolan M."/>
            <person name="Copeland A."/>
            <person name="Lucas S."/>
            <person name="Del Rio T.G."/>
            <person name="Tice H."/>
            <person name="Cheng J.F."/>
            <person name="Tapia R."/>
            <person name="Goodwin L."/>
            <person name="Pitluck S."/>
            <person name="Pagani I."/>
            <person name="Ivanova N."/>
            <person name="Mavromatis K."/>
            <person name="Mikhailova N."/>
            <person name="Pati A."/>
            <person name="Chen A."/>
            <person name="Palaniappan K."/>
            <person name="Land M."/>
            <person name="Hauser L."/>
            <person name="Chang Y.J."/>
            <person name="Jeffries C.D."/>
            <person name="Schneider S."/>
            <person name="Rohde M."/>
            <person name="Goker M."/>
            <person name="Pukall R."/>
            <person name="Woyke T."/>
            <person name="Bristow J."/>
            <person name="Eisen J.A."/>
            <person name="Markowitz V."/>
            <person name="Hugenholtz P."/>
            <person name="Kyrpides N.C."/>
            <person name="Klenk H.P."/>
            <person name="Detter J.C."/>
        </authorList>
    </citation>
    <scope>NUCLEOTIDE SEQUENCE [LARGE SCALE GENOMIC DNA]</scope>
    <source>
        <strain evidence="11">ATCC 700841 / DSM 12885 / JCM 10246 / 7p75a</strain>
    </source>
</reference>
<keyword evidence="4 7" id="KW-0816">Tricarboxylic acid cycle</keyword>
<keyword evidence="5" id="KW-0028">Amino-acid biosynthesis</keyword>
<dbReference type="GO" id="GO:0006106">
    <property type="term" value="P:fumarate metabolic process"/>
    <property type="evidence" value="ECO:0007669"/>
    <property type="project" value="InterPro"/>
</dbReference>
<sequence length="467" mass="50673">MAEQAYRIERDSMGEMRVPADALYGAQTQRAVENFPISGIRFPRPFIRALGLIKRAAAETNAELGLLDQRVAGAIVQAANEVIEGKLDEHFVLDIFQTGSGTSTNMNANEVIANRAIQILGGQIGSRSVHPNDHVNMGQSSNDVIPSAIHIAALEQMERRLIPALEALRDALAEKARAFDDVIKIGRTHLQDATPIRLGQEFSGYASMVDHGIRRLRAVREHLAELALGGTAVGTGINTHPEFPRRTIARIAEATGLPFREAENHFEAQGSRDAVVEASGQLRTVATSLMKIANDIRWLGSGPRCGIGEILIPPTQPGSSIMPGKVNPVMSEMLMMVCAQVIGNDTAIAVSNTHGNFELNVMMPVMAHNLLQSIELLANGAATFTERCVRGIEANRERCEALIEGSLAMVTSLVPRLGYDTSADIAKEAYATGRTVRQLILERGLLSEEETARLLDPRRMTEPGRAE</sequence>
<dbReference type="GO" id="GO:0005737">
    <property type="term" value="C:cytoplasm"/>
    <property type="evidence" value="ECO:0007669"/>
    <property type="project" value="UniProtKB-SubCell"/>
</dbReference>
<comment type="catalytic activity">
    <reaction evidence="7">
        <text>(S)-malate = fumarate + H2O</text>
        <dbReference type="Rhea" id="RHEA:12460"/>
        <dbReference type="ChEBI" id="CHEBI:15377"/>
        <dbReference type="ChEBI" id="CHEBI:15589"/>
        <dbReference type="ChEBI" id="CHEBI:29806"/>
        <dbReference type="EC" id="4.2.1.2"/>
    </reaction>
</comment>
<keyword evidence="11" id="KW-1185">Reference proteome</keyword>